<proteinExistence type="predicted"/>
<protein>
    <recommendedName>
        <fullName evidence="4">Abnormal spindle-like microcephaly-associated protein</fullName>
    </recommendedName>
</protein>
<feature type="region of interest" description="Disordered" evidence="1">
    <location>
        <begin position="250"/>
        <end position="278"/>
    </location>
</feature>
<feature type="non-terminal residue" evidence="2">
    <location>
        <position position="313"/>
    </location>
</feature>
<sequence>RKRFTPELTESFVQEAIMVCRQTITIAISHQNWCKVSQQKPVSVRQSPLKFHTRTGANFRSKSQYQSDNHRKRFTPELVQSFAAKASISQAITVNVSHQNWCKVSQQKPVSVRQSPLKFHTRTGAKFRSKSQYQSGNHRKSVTPELVQSFAAKASISQAITVKVSHQNWCKVSQQKPVIVGSQSGNHRKRFTPELMQSFAAKDSSRNHRKSFTPELVQSFTAKAVSLAITVNVSHQNWCKVSQQKPVSVRQSPVKFHTRTGAKFRSKSRQSGNHRKSFTPELVKSFTAKASISQAITVKVSHQNWCKVSQQKP</sequence>
<evidence type="ECO:0000313" key="2">
    <source>
        <dbReference type="EMBL" id="CAH3179630.1"/>
    </source>
</evidence>
<feature type="compositionally biased region" description="Basic residues" evidence="1">
    <location>
        <begin position="256"/>
        <end position="277"/>
    </location>
</feature>
<accession>A0ABN8RJS0</accession>
<evidence type="ECO:0000313" key="3">
    <source>
        <dbReference type="Proteomes" id="UP001159405"/>
    </source>
</evidence>
<evidence type="ECO:0008006" key="4">
    <source>
        <dbReference type="Google" id="ProtNLM"/>
    </source>
</evidence>
<evidence type="ECO:0000256" key="1">
    <source>
        <dbReference type="SAM" id="MobiDB-lite"/>
    </source>
</evidence>
<organism evidence="2 3">
    <name type="scientific">Porites lobata</name>
    <dbReference type="NCBI Taxonomy" id="104759"/>
    <lineage>
        <taxon>Eukaryota</taxon>
        <taxon>Metazoa</taxon>
        <taxon>Cnidaria</taxon>
        <taxon>Anthozoa</taxon>
        <taxon>Hexacorallia</taxon>
        <taxon>Scleractinia</taxon>
        <taxon>Fungiina</taxon>
        <taxon>Poritidae</taxon>
        <taxon>Porites</taxon>
    </lineage>
</organism>
<gene>
    <name evidence="2" type="ORF">PLOB_00022334</name>
</gene>
<dbReference type="EMBL" id="CALNXK010000260">
    <property type="protein sequence ID" value="CAH3179630.1"/>
    <property type="molecule type" value="Genomic_DNA"/>
</dbReference>
<reference evidence="2 3" key="1">
    <citation type="submission" date="2022-05" db="EMBL/GenBank/DDBJ databases">
        <authorList>
            <consortium name="Genoscope - CEA"/>
            <person name="William W."/>
        </authorList>
    </citation>
    <scope>NUCLEOTIDE SEQUENCE [LARGE SCALE GENOMIC DNA]</scope>
</reference>
<name>A0ABN8RJS0_9CNID</name>
<dbReference type="Proteomes" id="UP001159405">
    <property type="component" value="Unassembled WGS sequence"/>
</dbReference>
<feature type="non-terminal residue" evidence="2">
    <location>
        <position position="1"/>
    </location>
</feature>
<keyword evidence="3" id="KW-1185">Reference proteome</keyword>
<comment type="caution">
    <text evidence="2">The sequence shown here is derived from an EMBL/GenBank/DDBJ whole genome shotgun (WGS) entry which is preliminary data.</text>
</comment>